<evidence type="ECO:0000313" key="3">
    <source>
        <dbReference type="Proteomes" id="UP000269001"/>
    </source>
</evidence>
<dbReference type="RefSeq" id="WP_120371502.1">
    <property type="nucleotide sequence ID" value="NZ_RAXU01000048.1"/>
</dbReference>
<evidence type="ECO:0000256" key="1">
    <source>
        <dbReference type="SAM" id="SignalP"/>
    </source>
</evidence>
<dbReference type="AlphaFoldDB" id="A0A3A8E4B5"/>
<reference evidence="2 3" key="1">
    <citation type="submission" date="2018-09" db="EMBL/GenBank/DDBJ databases">
        <title>The draft genome of Acinetobacter spp. strains.</title>
        <authorList>
            <person name="Qin J."/>
            <person name="Feng Y."/>
            <person name="Zong Z."/>
        </authorList>
    </citation>
    <scope>NUCLEOTIDE SEQUENCE [LARGE SCALE GENOMIC DNA]</scope>
    <source>
        <strain evidence="2 3">WCHAc060096</strain>
    </source>
</reference>
<dbReference type="NCBIfam" id="NF040519">
    <property type="entry name" value="Sbal_3080_fam"/>
    <property type="match status" value="1"/>
</dbReference>
<feature type="signal peptide" evidence="1">
    <location>
        <begin position="1"/>
        <end position="21"/>
    </location>
</feature>
<evidence type="ECO:0000313" key="2">
    <source>
        <dbReference type="EMBL" id="RKG29912.1"/>
    </source>
</evidence>
<proteinExistence type="predicted"/>
<keyword evidence="3" id="KW-1185">Reference proteome</keyword>
<accession>A0A3A8E4B5</accession>
<protein>
    <recommendedName>
        <fullName evidence="4">Lipoprotein</fullName>
    </recommendedName>
</protein>
<sequence length="167" mass="18798">MKKIILGLCAVVLASCTSVQVKPIPSNEIYAIDQICIVSNPAVTIDNFVSVIEKRIQYNGIRTRVLNAEEARKCQYQLNYSARRSWDGVTYLSWAELKLYKNSYPIGDAEYRLKGKGGLSLTKWQSVETKMNPVVDELFAGRVKNQNNATNLAQEQILIPQKVKSVD</sequence>
<dbReference type="PROSITE" id="PS51257">
    <property type="entry name" value="PROKAR_LIPOPROTEIN"/>
    <property type="match status" value="1"/>
</dbReference>
<dbReference type="Proteomes" id="UP000269001">
    <property type="component" value="Unassembled WGS sequence"/>
</dbReference>
<dbReference type="EMBL" id="RAXU01000048">
    <property type="protein sequence ID" value="RKG29912.1"/>
    <property type="molecule type" value="Genomic_DNA"/>
</dbReference>
<gene>
    <name evidence="2" type="ORF">D7V21_16805</name>
</gene>
<evidence type="ECO:0008006" key="4">
    <source>
        <dbReference type="Google" id="ProtNLM"/>
    </source>
</evidence>
<feature type="chain" id="PRO_5017261489" description="Lipoprotein" evidence="1">
    <location>
        <begin position="22"/>
        <end position="167"/>
    </location>
</feature>
<organism evidence="2 3">
    <name type="scientific">Acinetobacter guerrae</name>
    <dbReference type="NCBI Taxonomy" id="1843371"/>
    <lineage>
        <taxon>Bacteria</taxon>
        <taxon>Pseudomonadati</taxon>
        <taxon>Pseudomonadota</taxon>
        <taxon>Gammaproteobacteria</taxon>
        <taxon>Moraxellales</taxon>
        <taxon>Moraxellaceae</taxon>
        <taxon>Acinetobacter</taxon>
    </lineage>
</organism>
<comment type="caution">
    <text evidence="2">The sequence shown here is derived from an EMBL/GenBank/DDBJ whole genome shotgun (WGS) entry which is preliminary data.</text>
</comment>
<keyword evidence="1" id="KW-0732">Signal</keyword>
<name>A0A3A8E4B5_9GAMM</name>